<organism evidence="2 3">
    <name type="scientific">Streptomyces coelicolor (strain ATCC BAA-471 / A3(2) / M145)</name>
    <dbReference type="NCBI Taxonomy" id="100226"/>
    <lineage>
        <taxon>Bacteria</taxon>
        <taxon>Bacillati</taxon>
        <taxon>Actinomycetota</taxon>
        <taxon>Actinomycetes</taxon>
        <taxon>Kitasatosporales</taxon>
        <taxon>Streptomycetaceae</taxon>
        <taxon>Streptomyces</taxon>
        <taxon>Streptomyces albidoflavus group</taxon>
    </lineage>
</organism>
<dbReference type="EMBL" id="AL589148">
    <property type="protein sequence ID" value="CAC36534.1"/>
    <property type="molecule type" value="Genomic_DNA"/>
</dbReference>
<evidence type="ECO:0000313" key="1">
    <source>
        <dbReference type="EMBL" id="CAC36534.1"/>
    </source>
</evidence>
<accession>Q99QJ0</accession>
<reference evidence="2" key="2">
    <citation type="submission" date="2001-02" db="EMBL/GenBank/DDBJ databases">
        <authorList>
            <person name="Bentley S.D."/>
            <person name="Parkhill J."/>
            <person name="Barrell B.G."/>
            <person name="Rajandream M.A."/>
        </authorList>
    </citation>
    <scope>NUCLEOTIDE SEQUENCE</scope>
    <source>
        <strain evidence="2">A3</strain>
        <plasmid evidence="3">SCP1</plasmid>
    </source>
</reference>
<proteinExistence type="predicted"/>
<keyword evidence="3" id="KW-1185">Reference proteome</keyword>
<reference evidence="3" key="3">
    <citation type="journal article" date="2002" name="Nature">
        <title>Complete genome sequence of the model actinomycete Streptomyces coelicolor A3(2).</title>
        <authorList>
            <person name="Bentley S.D."/>
            <person name="Chater K.F."/>
            <person name="Cerdeno-Tarraga A.M."/>
            <person name="Challis G.L."/>
            <person name="Thomson N.R."/>
            <person name="James K.D."/>
            <person name="Harris D.E."/>
            <person name="Quail M.A."/>
            <person name="Kieser H."/>
            <person name="Harper D."/>
            <person name="Bateman A."/>
            <person name="Brown S."/>
            <person name="Chandra G."/>
            <person name="Chen C.W."/>
            <person name="Collins M."/>
            <person name="Cronin A."/>
            <person name="Fraser A."/>
            <person name="Goble A."/>
            <person name="Hidalgo J."/>
            <person name="Hornsby T."/>
            <person name="Howarth S."/>
            <person name="Huang C.H."/>
            <person name="Kieser T."/>
            <person name="Larke L."/>
            <person name="Murphy L."/>
            <person name="Oliver K."/>
            <person name="O'Neil S."/>
            <person name="Rabbinowitsch E."/>
            <person name="Rajandream M.A."/>
            <person name="Rutherford K."/>
            <person name="Rutter S."/>
            <person name="Seeger K."/>
            <person name="Saunders D."/>
            <person name="Sharp S."/>
            <person name="Squares R."/>
            <person name="Squares S."/>
            <person name="Taylor K."/>
            <person name="Warren T."/>
            <person name="Wietzorrek A."/>
            <person name="Woodward J."/>
            <person name="Barrell B.G."/>
            <person name="Parkhill J."/>
            <person name="Hopwood D.A."/>
        </authorList>
    </citation>
    <scope>NUCLEOTIDE SEQUENCE [LARGE SCALE GENOMIC DNA]</scope>
    <source>
        <strain evidence="3">ATCC BAA-471 / A3(2) / M145</strain>
        <plasmid evidence="3">SCP1</plasmid>
    </source>
</reference>
<sequence length="151" mass="16930">MMRPMRDDTVRDQIRFLRDCLDGEEALALVAGDGWPEPTGEVVSALRAGGFTDEQIRTIFTWGPGRAAVYADLLQRILDQLATLSSVRRPAHKEAVRRGIHSLLYLYRNAPGWEPKWGPDFPYARLSRVTRERAVELLADREQRAAGGAVG</sequence>
<dbReference type="OrthoDB" id="4342057at2"/>
<evidence type="ECO:0000313" key="2">
    <source>
        <dbReference type="EMBL" id="CAC36867.1"/>
    </source>
</evidence>
<reference evidence="2" key="5">
    <citation type="journal article" date="2009" name="Mol. Microbiol.">
        <title>Extracellular signalling, translational control, two repressors and an activator all contribute to the regulation of methylenomycin production in Streptomyces coelicolor.</title>
        <authorList>
            <person name="O'Rourke S."/>
            <person name="Wietzorrek A."/>
            <person name="Fowler K."/>
            <person name="Corre C."/>
            <person name="Challis G.L."/>
            <person name="Chater K.F."/>
        </authorList>
    </citation>
    <scope>NUCLEOTIDE SEQUENCE</scope>
    <source>
        <strain evidence="2">A3</strain>
        <plasmid evidence="3">SCP1</plasmid>
    </source>
</reference>
<dbReference type="HOGENOM" id="CLU_1730322_0_0_11"/>
<dbReference type="InParanoid" id="Q99QJ0"/>
<protein>
    <submittedName>
        <fullName evidence="2">Uncharacterized protein</fullName>
    </submittedName>
</protein>
<dbReference type="EMBL" id="AL589148">
    <property type="protein sequence ID" value="CAC36867.1"/>
    <property type="molecule type" value="Genomic_DNA"/>
</dbReference>
<reference evidence="2" key="4">
    <citation type="journal article" date="2008" name="Proc. Natl. Acad. Sci. U.S.A.">
        <title>2-Alkyl-4-hydroxymethylfuran-3-carboxylic acids, antibiotic production inducers discovered by Streptomyces coelicolor genome mining.</title>
        <authorList>
            <person name="Corre C."/>
            <person name="Song L."/>
            <person name="O'Rourke S."/>
            <person name="Chater K.F."/>
            <person name="Challis G.L."/>
        </authorList>
    </citation>
    <scope>NUCLEOTIDE SEQUENCE</scope>
    <source>
        <strain evidence="2">A3</strain>
        <plasmid evidence="3">SCP1</plasmid>
    </source>
</reference>
<dbReference type="KEGG" id="sco:SCP1.12c"/>
<dbReference type="KEGG" id="sco:SCP1.342"/>
<reference evidence="2" key="1">
    <citation type="journal article" date="1998" name="J. Bacteriol.">
        <title>Cloning and physical mapping of the EcoRI fragments of the giant linear plasmid SCP1.</title>
        <authorList>
            <person name="Redenbach M."/>
            <person name="Ikeda K."/>
            <person name="Yamasaki M."/>
            <person name="Kinashi H."/>
        </authorList>
    </citation>
    <scope>NUCLEOTIDE SEQUENCE</scope>
    <source>
        <strain evidence="2">A3</strain>
        <plasmid evidence="3">SCP1</plasmid>
    </source>
</reference>
<geneLocation type="plasmid" evidence="3">
    <name>SCP1</name>
</geneLocation>
<reference evidence="2" key="6">
    <citation type="submission" date="2015-02" db="EMBL/GenBank/DDBJ databases">
        <title>.</title>
        <authorList>
            <person name="Brown S.P."/>
            <person name="Murphy L.D."/>
            <person name="Harris D."/>
        </authorList>
    </citation>
    <scope>NUCLEOTIDE SEQUENCE</scope>
    <source>
        <strain evidence="2">A3</strain>
        <plasmid evidence="3">SCP1</plasmid>
    </source>
</reference>
<evidence type="ECO:0000313" key="3">
    <source>
        <dbReference type="Proteomes" id="UP000001973"/>
    </source>
</evidence>
<dbReference type="STRING" id="100226.gene:17765518"/>
<dbReference type="AlphaFoldDB" id="Q99QJ0"/>
<name>Q99QJ0_STRCO</name>
<dbReference type="Proteomes" id="UP000001973">
    <property type="component" value="Plasmid SCP1"/>
</dbReference>
<gene>
    <name evidence="1" type="ordered locus">SCP1.12c</name>
    <name evidence="2" type="ordered locus">SCP1.342</name>
</gene>